<protein>
    <submittedName>
        <fullName evidence="1">Uncharacterized protein</fullName>
    </submittedName>
</protein>
<proteinExistence type="predicted"/>
<comment type="caution">
    <text evidence="1">The sequence shown here is derived from an EMBL/GenBank/DDBJ whole genome shotgun (WGS) entry which is preliminary data.</text>
</comment>
<dbReference type="AlphaFoldDB" id="A0A317SP70"/>
<dbReference type="EMBL" id="PYWC01000046">
    <property type="protein sequence ID" value="PWW75397.1"/>
    <property type="molecule type" value="Genomic_DNA"/>
</dbReference>
<gene>
    <name evidence="1" type="ORF">C7212DRAFT_202836</name>
</gene>
<accession>A0A317SP70</accession>
<dbReference type="OrthoDB" id="5289248at2759"/>
<name>A0A317SP70_9PEZI</name>
<dbReference type="Proteomes" id="UP000246991">
    <property type="component" value="Unassembled WGS sequence"/>
</dbReference>
<feature type="non-terminal residue" evidence="1">
    <location>
        <position position="1"/>
    </location>
</feature>
<keyword evidence="2" id="KW-1185">Reference proteome</keyword>
<evidence type="ECO:0000313" key="2">
    <source>
        <dbReference type="Proteomes" id="UP000246991"/>
    </source>
</evidence>
<sequence>FAHTVNYWSFAAFKHGLKLHLSPVAAYYMVAILLTKCHTYLHGGNQTSEKFRIDPPSLEEYLYLENI</sequence>
<organism evidence="1 2">
    <name type="scientific">Tuber magnatum</name>
    <name type="common">white Piedmont truffle</name>
    <dbReference type="NCBI Taxonomy" id="42249"/>
    <lineage>
        <taxon>Eukaryota</taxon>
        <taxon>Fungi</taxon>
        <taxon>Dikarya</taxon>
        <taxon>Ascomycota</taxon>
        <taxon>Pezizomycotina</taxon>
        <taxon>Pezizomycetes</taxon>
        <taxon>Pezizales</taxon>
        <taxon>Tuberaceae</taxon>
        <taxon>Tuber</taxon>
    </lineage>
</organism>
<reference evidence="1 2" key="1">
    <citation type="submission" date="2018-03" db="EMBL/GenBank/DDBJ databases">
        <title>Genomes of Pezizomycetes fungi and the evolution of truffles.</title>
        <authorList>
            <person name="Murat C."/>
            <person name="Payen T."/>
            <person name="Noel B."/>
            <person name="Kuo A."/>
            <person name="Martin F.M."/>
        </authorList>
    </citation>
    <scope>NUCLEOTIDE SEQUENCE [LARGE SCALE GENOMIC DNA]</scope>
    <source>
        <strain evidence="1">091103-1</strain>
    </source>
</reference>
<evidence type="ECO:0000313" key="1">
    <source>
        <dbReference type="EMBL" id="PWW75397.1"/>
    </source>
</evidence>
<dbReference type="STRING" id="42249.A0A317SP70"/>